<name>T1AL99_9ZZZZ</name>
<sequence>MSVYVLVAIVKKRVHLSRSLYEILQIGSLNLFEKTPLDTALPTLAMATSS</sequence>
<protein>
    <submittedName>
        <fullName evidence="2">Uncharacterized protein</fullName>
    </submittedName>
</protein>
<gene>
    <name evidence="1" type="ORF">B1B_15666</name>
    <name evidence="2" type="ORF">B2A_03249</name>
</gene>
<proteinExistence type="predicted"/>
<dbReference type="EMBL" id="AUZZ01002178">
    <property type="protein sequence ID" value="EQD61386.1"/>
    <property type="molecule type" value="Genomic_DNA"/>
</dbReference>
<comment type="caution">
    <text evidence="2">The sequence shown here is derived from an EMBL/GenBank/DDBJ whole genome shotgun (WGS) entry which is preliminary data.</text>
</comment>
<evidence type="ECO:0000313" key="1">
    <source>
        <dbReference type="EMBL" id="EQD38763.1"/>
    </source>
</evidence>
<dbReference type="EMBL" id="AUZY01010421">
    <property type="protein sequence ID" value="EQD38763.1"/>
    <property type="molecule type" value="Genomic_DNA"/>
</dbReference>
<organism evidence="2">
    <name type="scientific">mine drainage metagenome</name>
    <dbReference type="NCBI Taxonomy" id="410659"/>
    <lineage>
        <taxon>unclassified sequences</taxon>
        <taxon>metagenomes</taxon>
        <taxon>ecological metagenomes</taxon>
    </lineage>
</organism>
<accession>T1AL99</accession>
<dbReference type="AlphaFoldDB" id="T1AL99"/>
<evidence type="ECO:0000313" key="2">
    <source>
        <dbReference type="EMBL" id="EQD61386.1"/>
    </source>
</evidence>
<reference evidence="2" key="1">
    <citation type="submission" date="2013-08" db="EMBL/GenBank/DDBJ databases">
        <authorList>
            <person name="Mendez C."/>
            <person name="Richter M."/>
            <person name="Ferrer M."/>
            <person name="Sanchez J."/>
        </authorList>
    </citation>
    <scope>NUCLEOTIDE SEQUENCE</scope>
</reference>
<reference evidence="2" key="2">
    <citation type="journal article" date="2014" name="ISME J.">
        <title>Microbial stratification in low pH oxic and suboxic macroscopic growths along an acid mine drainage.</title>
        <authorList>
            <person name="Mendez-Garcia C."/>
            <person name="Mesa V."/>
            <person name="Sprenger R.R."/>
            <person name="Richter M."/>
            <person name="Diez M.S."/>
            <person name="Solano J."/>
            <person name="Bargiela R."/>
            <person name="Golyshina O.V."/>
            <person name="Manteca A."/>
            <person name="Ramos J.L."/>
            <person name="Gallego J.R."/>
            <person name="Llorente I."/>
            <person name="Martins Dos Santos V.A."/>
            <person name="Jensen O.N."/>
            <person name="Pelaez A.I."/>
            <person name="Sanchez J."/>
            <person name="Ferrer M."/>
        </authorList>
    </citation>
    <scope>NUCLEOTIDE SEQUENCE</scope>
</reference>